<sequence>MTLPRDNRHVTGADLPHVRWRKSTHSNNGGSCVEAATLGRAYLVRDSKDPNGPVLALACSDWASFLDALKSDPLKHH</sequence>
<evidence type="ECO:0000313" key="2">
    <source>
        <dbReference type="EMBL" id="TDD80864.1"/>
    </source>
</evidence>
<dbReference type="InterPro" id="IPR007278">
    <property type="entry name" value="DUF397"/>
</dbReference>
<dbReference type="AlphaFoldDB" id="A0A4R5BAU8"/>
<keyword evidence="3" id="KW-1185">Reference proteome</keyword>
<organism evidence="2 3">
    <name type="scientific">Actinomadura darangshiensis</name>
    <dbReference type="NCBI Taxonomy" id="705336"/>
    <lineage>
        <taxon>Bacteria</taxon>
        <taxon>Bacillati</taxon>
        <taxon>Actinomycetota</taxon>
        <taxon>Actinomycetes</taxon>
        <taxon>Streptosporangiales</taxon>
        <taxon>Thermomonosporaceae</taxon>
        <taxon>Actinomadura</taxon>
    </lineage>
</organism>
<proteinExistence type="predicted"/>
<name>A0A4R5BAU8_9ACTN</name>
<dbReference type="OrthoDB" id="3540701at2"/>
<dbReference type="EMBL" id="SMKY01000085">
    <property type="protein sequence ID" value="TDD80864.1"/>
    <property type="molecule type" value="Genomic_DNA"/>
</dbReference>
<feature type="domain" description="DUF397" evidence="1">
    <location>
        <begin position="19"/>
        <end position="70"/>
    </location>
</feature>
<dbReference type="Proteomes" id="UP000295578">
    <property type="component" value="Unassembled WGS sequence"/>
</dbReference>
<dbReference type="Pfam" id="PF04149">
    <property type="entry name" value="DUF397"/>
    <property type="match status" value="1"/>
</dbReference>
<comment type="caution">
    <text evidence="2">The sequence shown here is derived from an EMBL/GenBank/DDBJ whole genome shotgun (WGS) entry which is preliminary data.</text>
</comment>
<evidence type="ECO:0000259" key="1">
    <source>
        <dbReference type="Pfam" id="PF04149"/>
    </source>
</evidence>
<protein>
    <submittedName>
        <fullName evidence="2">DUF397 domain-containing protein</fullName>
    </submittedName>
</protein>
<gene>
    <name evidence="2" type="ORF">E1293_19700</name>
</gene>
<evidence type="ECO:0000313" key="3">
    <source>
        <dbReference type="Proteomes" id="UP000295578"/>
    </source>
</evidence>
<dbReference type="RefSeq" id="WP_132198898.1">
    <property type="nucleotide sequence ID" value="NZ_SMKY01000085.1"/>
</dbReference>
<reference evidence="2 3" key="1">
    <citation type="submission" date="2019-03" db="EMBL/GenBank/DDBJ databases">
        <title>Draft genome sequences of novel Actinobacteria.</title>
        <authorList>
            <person name="Sahin N."/>
            <person name="Ay H."/>
            <person name="Saygin H."/>
        </authorList>
    </citation>
    <scope>NUCLEOTIDE SEQUENCE [LARGE SCALE GENOMIC DNA]</scope>
    <source>
        <strain evidence="2 3">DSM 45941</strain>
    </source>
</reference>
<accession>A0A4R5BAU8</accession>